<name>Q1GXQ9_METFK</name>
<organism evidence="2 3">
    <name type="scientific">Methylobacillus flagellatus (strain ATCC 51484 / DSM 6875 / VKM B-1610 / KT)</name>
    <dbReference type="NCBI Taxonomy" id="265072"/>
    <lineage>
        <taxon>Bacteria</taxon>
        <taxon>Pseudomonadati</taxon>
        <taxon>Pseudomonadota</taxon>
        <taxon>Betaproteobacteria</taxon>
        <taxon>Nitrosomonadales</taxon>
        <taxon>Methylophilaceae</taxon>
        <taxon>Methylobacillus</taxon>
    </lineage>
</organism>
<feature type="coiled-coil region" evidence="1">
    <location>
        <begin position="164"/>
        <end position="219"/>
    </location>
</feature>
<dbReference type="STRING" id="265072.Mfla_2715"/>
<protein>
    <recommendedName>
        <fullName evidence="4">DUF3102 domain-containing protein</fullName>
    </recommendedName>
</protein>
<evidence type="ECO:0000313" key="3">
    <source>
        <dbReference type="Proteomes" id="UP000002440"/>
    </source>
</evidence>
<dbReference type="eggNOG" id="ENOG502ZIS3">
    <property type="taxonomic scope" value="Bacteria"/>
</dbReference>
<dbReference type="AlphaFoldDB" id="Q1GXQ9"/>
<accession>Q1GXQ9</accession>
<evidence type="ECO:0000256" key="1">
    <source>
        <dbReference type="SAM" id="Coils"/>
    </source>
</evidence>
<dbReference type="EMBL" id="CP000284">
    <property type="protein sequence ID" value="ABE50978.1"/>
    <property type="molecule type" value="Genomic_DNA"/>
</dbReference>
<dbReference type="HOGENOM" id="CLU_070785_0_0_4"/>
<keyword evidence="1" id="KW-0175">Coiled coil</keyword>
<dbReference type="KEGG" id="mfa:Mfla_2715"/>
<sequence length="323" mass="35739">MAKAPSINTDILAPISTEAHQETIAEHQIAAIGQEYSQGRDLVNQLLGQAQAFQAAGNLLQTFGVSKLAIVKENKLYRELAGTKTPNGLELKGTWTEFCSLLGISDEKANQDIANLQAFGEDALEQMQRIGIGYRDLRQFRKLPSDQRTALIEAAREGDKDTLLELAEDLISKHVKEKTELESQLQELQADSEAKSKIIESKNSKLDDLEKTLHKMRNRTSDWTPRAFEISAEATKVAAQALESLDKLDTLRDVILTEDFGEGDHEAALEAMACVYFDAIDQVTLKAAEVMTACEQVFSGYKDRARPLINVFNPEQQAAGEAE</sequence>
<keyword evidence="3" id="KW-1185">Reference proteome</keyword>
<evidence type="ECO:0008006" key="4">
    <source>
        <dbReference type="Google" id="ProtNLM"/>
    </source>
</evidence>
<gene>
    <name evidence="2" type="ordered locus">Mfla_2715</name>
</gene>
<dbReference type="OrthoDB" id="8564384at2"/>
<reference evidence="2 3" key="1">
    <citation type="submission" date="2006-03" db="EMBL/GenBank/DDBJ databases">
        <title>Complete sequence of Methylobacillus flagellatus KT.</title>
        <authorList>
            <consortium name="US DOE Joint Genome Institute"/>
            <person name="Copeland A."/>
            <person name="Lucas S."/>
            <person name="Lapidus A."/>
            <person name="Barry K."/>
            <person name="Detter J.C."/>
            <person name="Glavina del Rio T."/>
            <person name="Hammon N."/>
            <person name="Israni S."/>
            <person name="Dalin E."/>
            <person name="Tice H."/>
            <person name="Pitluck S."/>
            <person name="Brettin T."/>
            <person name="Bruce D."/>
            <person name="Han C."/>
            <person name="Tapia R."/>
            <person name="Saunders E."/>
            <person name="Gilna P."/>
            <person name="Schmutz J."/>
            <person name="Larimer F."/>
            <person name="Land M."/>
            <person name="Kyrpides N."/>
            <person name="Anderson I."/>
            <person name="Richardson P."/>
        </authorList>
    </citation>
    <scope>NUCLEOTIDE SEQUENCE [LARGE SCALE GENOMIC DNA]</scope>
    <source>
        <strain evidence="3">KT / ATCC 51484 / DSM 6875</strain>
    </source>
</reference>
<evidence type="ECO:0000313" key="2">
    <source>
        <dbReference type="EMBL" id="ABE50978.1"/>
    </source>
</evidence>
<dbReference type="Proteomes" id="UP000002440">
    <property type="component" value="Chromosome"/>
</dbReference>
<dbReference type="RefSeq" id="WP_011480931.1">
    <property type="nucleotide sequence ID" value="NC_007947.1"/>
</dbReference>
<proteinExistence type="predicted"/>